<dbReference type="PROSITE" id="PS00105">
    <property type="entry name" value="AA_TRANSFER_CLASS_1"/>
    <property type="match status" value="1"/>
</dbReference>
<feature type="domain" description="Aminotransferase class I/classII large" evidence="10">
    <location>
        <begin position="15"/>
        <end position="346"/>
    </location>
</feature>
<protein>
    <recommendedName>
        <fullName evidence="4">threonine-phosphate decarboxylase</fullName>
        <ecNumber evidence="4">4.1.1.81</ecNumber>
    </recommendedName>
    <alternativeName>
        <fullName evidence="8">L-threonine-O-3-phosphate decarboxylase</fullName>
    </alternativeName>
</protein>
<dbReference type="PANTHER" id="PTHR42885">
    <property type="entry name" value="HISTIDINOL-PHOSPHATE AMINOTRANSFERASE-RELATED"/>
    <property type="match status" value="1"/>
</dbReference>
<evidence type="ECO:0000256" key="2">
    <source>
        <dbReference type="ARBA" id="ARBA00003444"/>
    </source>
</evidence>
<dbReference type="InterPro" id="IPR015421">
    <property type="entry name" value="PyrdxlP-dep_Trfase_major"/>
</dbReference>
<dbReference type="CDD" id="cd00609">
    <property type="entry name" value="AAT_like"/>
    <property type="match status" value="1"/>
</dbReference>
<dbReference type="InterPro" id="IPR015424">
    <property type="entry name" value="PyrdxlP-dep_Trfase"/>
</dbReference>
<keyword evidence="6" id="KW-0663">Pyridoxal phosphate</keyword>
<keyword evidence="5" id="KW-0169">Cobalamin biosynthesis</keyword>
<evidence type="ECO:0000256" key="3">
    <source>
        <dbReference type="ARBA" id="ARBA00004953"/>
    </source>
</evidence>
<keyword evidence="12" id="KW-1185">Reference proteome</keyword>
<dbReference type="NCBIfam" id="TIGR01140">
    <property type="entry name" value="L_thr_O3P_dcar"/>
    <property type="match status" value="1"/>
</dbReference>
<dbReference type="Pfam" id="PF00155">
    <property type="entry name" value="Aminotran_1_2"/>
    <property type="match status" value="1"/>
</dbReference>
<dbReference type="SUPFAM" id="SSF53383">
    <property type="entry name" value="PLP-dependent transferases"/>
    <property type="match status" value="1"/>
</dbReference>
<dbReference type="EMBL" id="FNGO01000009">
    <property type="protein sequence ID" value="SDL77980.1"/>
    <property type="molecule type" value="Genomic_DNA"/>
</dbReference>
<comment type="pathway">
    <text evidence="3">Cofactor biosynthesis; adenosylcobalamin biosynthesis.</text>
</comment>
<comment type="function">
    <text evidence="2">Decarboxylates L-threonine-O-3-phosphate to yield (R)-1-amino-2-propanol O-2-phosphate, the precursor for the linkage between the nucleotide loop and the corrin ring in cobalamin.</text>
</comment>
<dbReference type="InterPro" id="IPR004838">
    <property type="entry name" value="NHTrfase_class1_PyrdxlP-BS"/>
</dbReference>
<dbReference type="GO" id="GO:0009236">
    <property type="term" value="P:cobalamin biosynthetic process"/>
    <property type="evidence" value="ECO:0007669"/>
    <property type="project" value="UniProtKB-UniPathway"/>
</dbReference>
<dbReference type="UniPathway" id="UPA00148"/>
<reference evidence="11 12" key="1">
    <citation type="submission" date="2016-10" db="EMBL/GenBank/DDBJ databases">
        <authorList>
            <person name="de Groot N.N."/>
        </authorList>
    </citation>
    <scope>NUCLEOTIDE SEQUENCE [LARGE SCALE GENOMIC DNA]</scope>
    <source>
        <strain evidence="11 12">SLAS-1</strain>
    </source>
</reference>
<comment type="cofactor">
    <cofactor evidence="1">
        <name>pyridoxal 5'-phosphate</name>
        <dbReference type="ChEBI" id="CHEBI:597326"/>
    </cofactor>
</comment>
<dbReference type="Proteomes" id="UP000199476">
    <property type="component" value="Unassembled WGS sequence"/>
</dbReference>
<evidence type="ECO:0000256" key="9">
    <source>
        <dbReference type="ARBA" id="ARBA00048531"/>
    </source>
</evidence>
<dbReference type="InterPro" id="IPR004839">
    <property type="entry name" value="Aminotransferase_I/II_large"/>
</dbReference>
<evidence type="ECO:0000256" key="6">
    <source>
        <dbReference type="ARBA" id="ARBA00022898"/>
    </source>
</evidence>
<dbReference type="EC" id="4.1.1.81" evidence="4"/>
<dbReference type="GO" id="GO:0048472">
    <property type="term" value="F:threonine-phosphate decarboxylase activity"/>
    <property type="evidence" value="ECO:0007669"/>
    <property type="project" value="UniProtKB-EC"/>
</dbReference>
<evidence type="ECO:0000313" key="11">
    <source>
        <dbReference type="EMBL" id="SDL77980.1"/>
    </source>
</evidence>
<evidence type="ECO:0000256" key="7">
    <source>
        <dbReference type="ARBA" id="ARBA00023239"/>
    </source>
</evidence>
<evidence type="ECO:0000256" key="8">
    <source>
        <dbReference type="ARBA" id="ARBA00029996"/>
    </source>
</evidence>
<dbReference type="Gene3D" id="3.40.640.10">
    <property type="entry name" value="Type I PLP-dependent aspartate aminotransferase-like (Major domain)"/>
    <property type="match status" value="1"/>
</dbReference>
<gene>
    <name evidence="11" type="ORF">SAMN04488692_10917</name>
</gene>
<evidence type="ECO:0000256" key="5">
    <source>
        <dbReference type="ARBA" id="ARBA00022573"/>
    </source>
</evidence>
<evidence type="ECO:0000313" key="12">
    <source>
        <dbReference type="Proteomes" id="UP000199476"/>
    </source>
</evidence>
<dbReference type="InterPro" id="IPR005860">
    <property type="entry name" value="CobD"/>
</dbReference>
<evidence type="ECO:0000259" key="10">
    <source>
        <dbReference type="Pfam" id="PF00155"/>
    </source>
</evidence>
<name>A0A1G9MUQ1_9FIRM</name>
<dbReference type="STRING" id="321763.SAMN04488692_10917"/>
<dbReference type="Gene3D" id="3.90.1150.10">
    <property type="entry name" value="Aspartate Aminotransferase, domain 1"/>
    <property type="match status" value="1"/>
</dbReference>
<proteinExistence type="predicted"/>
<dbReference type="InterPro" id="IPR015422">
    <property type="entry name" value="PyrdxlP-dep_Trfase_small"/>
</dbReference>
<dbReference type="GO" id="GO:0030170">
    <property type="term" value="F:pyridoxal phosphate binding"/>
    <property type="evidence" value="ECO:0007669"/>
    <property type="project" value="InterPro"/>
</dbReference>
<organism evidence="11 12">
    <name type="scientific">Halarsenatibacter silvermanii</name>
    <dbReference type="NCBI Taxonomy" id="321763"/>
    <lineage>
        <taxon>Bacteria</taxon>
        <taxon>Bacillati</taxon>
        <taxon>Bacillota</taxon>
        <taxon>Clostridia</taxon>
        <taxon>Halanaerobiales</taxon>
        <taxon>Halarsenatibacteraceae</taxon>
        <taxon>Halarsenatibacter</taxon>
    </lineage>
</organism>
<dbReference type="OrthoDB" id="9813612at2"/>
<sequence length="360" mass="41548">MNIRHGGDIYKYERDLIDFSSNINPLGPPQALEKVFNSDWQQITRYPDREYRRLREMLAEKHDIEPEGVVVGNGAIELIYLVGRLLADSSAVIPEPTFSEYAHVLDINEGRIERVLRDPGKGFRLPLKSLRRKLNRTAAVFLCRPNNPAGELIPRQKLDRELPRDRLIISDESFLDFLPEDEEETLTEWLPEHDRLVVLRSATKFYALPGLRLGYALTTPELAARMRRHQITWSVNALACAAGRIIYGQKSQGDFQKRSQRWLAREQEYLRSRLEQITHFELFPGRANFLLLKIRHEQFTAKKLNERMRQRGLLIREADSFSGLDESYFRVAVKSRQANDKLIAALTSAVGESENGGEYS</sequence>
<keyword evidence="7" id="KW-0456">Lyase</keyword>
<evidence type="ECO:0000256" key="1">
    <source>
        <dbReference type="ARBA" id="ARBA00001933"/>
    </source>
</evidence>
<dbReference type="RefSeq" id="WP_089759747.1">
    <property type="nucleotide sequence ID" value="NZ_FNGO01000009.1"/>
</dbReference>
<accession>A0A1G9MUQ1</accession>
<comment type="catalytic activity">
    <reaction evidence="9">
        <text>O-phospho-L-threonine + H(+) = (R)-1-aminopropan-2-yl phosphate + CO2</text>
        <dbReference type="Rhea" id="RHEA:11492"/>
        <dbReference type="ChEBI" id="CHEBI:15378"/>
        <dbReference type="ChEBI" id="CHEBI:16526"/>
        <dbReference type="ChEBI" id="CHEBI:58563"/>
        <dbReference type="ChEBI" id="CHEBI:58675"/>
        <dbReference type="EC" id="4.1.1.81"/>
    </reaction>
</comment>
<dbReference type="AlphaFoldDB" id="A0A1G9MUQ1"/>
<evidence type="ECO:0000256" key="4">
    <source>
        <dbReference type="ARBA" id="ARBA00012285"/>
    </source>
</evidence>
<dbReference type="PANTHER" id="PTHR42885:SF1">
    <property type="entry name" value="THREONINE-PHOSPHATE DECARBOXYLASE"/>
    <property type="match status" value="1"/>
</dbReference>